<dbReference type="Gene3D" id="3.40.50.720">
    <property type="entry name" value="NAD(P)-binding Rossmann-like Domain"/>
    <property type="match status" value="1"/>
</dbReference>
<keyword evidence="5 7" id="KW-0520">NAD</keyword>
<protein>
    <recommendedName>
        <fullName evidence="3 7">L-lactate dehydrogenase</fullName>
        <ecNumber evidence="3 7">1.1.1.27</ecNumber>
    </recommendedName>
</protein>
<dbReference type="InterPro" id="IPR018177">
    <property type="entry name" value="L-lactate_DH_AS"/>
</dbReference>
<evidence type="ECO:0000256" key="1">
    <source>
        <dbReference type="ARBA" id="ARBA00004843"/>
    </source>
</evidence>
<reference evidence="12" key="1">
    <citation type="journal article" date="2015" name="Nat. Genet.">
        <title>The genome and transcriptome of the zoonotic hookworm Ancylostoma ceylanicum identify infection-specific gene families.</title>
        <authorList>
            <person name="Schwarz E.M."/>
            <person name="Hu Y."/>
            <person name="Antoshechkin I."/>
            <person name="Miller M.M."/>
            <person name="Sternberg P.W."/>
            <person name="Aroian R.V."/>
        </authorList>
    </citation>
    <scope>NUCLEOTIDE SEQUENCE</scope>
    <source>
        <strain evidence="12">HY135</strain>
    </source>
</reference>
<dbReference type="CDD" id="cd05293">
    <property type="entry name" value="LDH_1"/>
    <property type="match status" value="1"/>
</dbReference>
<dbReference type="PANTHER" id="PTHR43128:SF16">
    <property type="entry name" value="L-LACTATE DEHYDROGENASE"/>
    <property type="match status" value="1"/>
</dbReference>
<evidence type="ECO:0000313" key="12">
    <source>
        <dbReference type="Proteomes" id="UP000024635"/>
    </source>
</evidence>
<evidence type="ECO:0000259" key="9">
    <source>
        <dbReference type="Pfam" id="PF00056"/>
    </source>
</evidence>
<dbReference type="InterPro" id="IPR022383">
    <property type="entry name" value="Lactate/malate_DH_C"/>
</dbReference>
<dbReference type="GO" id="GO:0004459">
    <property type="term" value="F:L-lactate dehydrogenase (NAD+) activity"/>
    <property type="evidence" value="ECO:0007669"/>
    <property type="project" value="UniProtKB-EC"/>
</dbReference>
<dbReference type="AlphaFoldDB" id="A0A016RXR0"/>
<comment type="similarity">
    <text evidence="2">Belongs to the LDH/MDH superfamily. LDH family.</text>
</comment>
<dbReference type="InterPro" id="IPR001236">
    <property type="entry name" value="Lactate/malate_DH_N"/>
</dbReference>
<evidence type="ECO:0000256" key="8">
    <source>
        <dbReference type="SAM" id="MobiDB-lite"/>
    </source>
</evidence>
<dbReference type="HAMAP" id="MF_00488">
    <property type="entry name" value="Lactate_dehydrog"/>
    <property type="match status" value="1"/>
</dbReference>
<dbReference type="OrthoDB" id="5405561at2759"/>
<dbReference type="SUPFAM" id="SSF51735">
    <property type="entry name" value="NAD(P)-binding Rossmann-fold domains"/>
    <property type="match status" value="1"/>
</dbReference>
<feature type="domain" description="Lactate/malate dehydrogenase N-terminal" evidence="9">
    <location>
        <begin position="125"/>
        <end position="263"/>
    </location>
</feature>
<dbReference type="NCBIfam" id="NF000824">
    <property type="entry name" value="PRK00066.1"/>
    <property type="match status" value="1"/>
</dbReference>
<keyword evidence="12" id="KW-1185">Reference proteome</keyword>
<dbReference type="NCBIfam" id="TIGR01771">
    <property type="entry name" value="L-LDH-NAD"/>
    <property type="match status" value="1"/>
</dbReference>
<evidence type="ECO:0000256" key="7">
    <source>
        <dbReference type="RuleBase" id="RU000496"/>
    </source>
</evidence>
<evidence type="ECO:0000313" key="11">
    <source>
        <dbReference type="EMBL" id="EYB82882.1"/>
    </source>
</evidence>
<feature type="region of interest" description="Disordered" evidence="8">
    <location>
        <begin position="1"/>
        <end position="31"/>
    </location>
</feature>
<dbReference type="Gene3D" id="3.90.110.10">
    <property type="entry name" value="Lactate dehydrogenase/glycoside hydrolase, family 4, C-terminal"/>
    <property type="match status" value="1"/>
</dbReference>
<dbReference type="Pfam" id="PF02866">
    <property type="entry name" value="Ldh_1_C"/>
    <property type="match status" value="1"/>
</dbReference>
<dbReference type="PANTHER" id="PTHR43128">
    <property type="entry name" value="L-2-HYDROXYCARBOXYLATE DEHYDROGENASE (NAD(P)(+))"/>
    <property type="match status" value="1"/>
</dbReference>
<dbReference type="InterPro" id="IPR036291">
    <property type="entry name" value="NAD(P)-bd_dom_sf"/>
</dbReference>
<dbReference type="GO" id="GO:0006089">
    <property type="term" value="P:lactate metabolic process"/>
    <property type="evidence" value="ECO:0007669"/>
    <property type="project" value="TreeGrafter"/>
</dbReference>
<dbReference type="FunFam" id="3.40.50.720:FF:000018">
    <property type="entry name" value="Malate dehydrogenase"/>
    <property type="match status" value="1"/>
</dbReference>
<keyword evidence="4 7" id="KW-0560">Oxidoreductase</keyword>
<dbReference type="Proteomes" id="UP000024635">
    <property type="component" value="Unassembled WGS sequence"/>
</dbReference>
<dbReference type="SUPFAM" id="SSF56327">
    <property type="entry name" value="LDH C-terminal domain-like"/>
    <property type="match status" value="1"/>
</dbReference>
<accession>A0A016RXR0</accession>
<feature type="domain" description="Lactate/malate dehydrogenase C-terminal" evidence="10">
    <location>
        <begin position="266"/>
        <end position="432"/>
    </location>
</feature>
<sequence length="436" mass="47589">MQKPSMNARPILTKSHEESLGDQIASQSRPGQTSCCLNPCAPSTRTRVPLLLGPVCPFNSDRVAFQSVRVFSSIHTHTSHFTYYLALNGSSSVDASISKMAEKIVKTVKEVMQEITAPAEKSPQKVTIVGTGQVGMACAYSILQQGICSELCLVDMVANKVKGEVMDLQHGLAFTGRCVVKGDTEYACTAHSKLCIVTAGLRQKEGETRLSLVQRNTDIFKKIIPELVKYSPETLIMVVSNPVDVLTYVTWKISGLPRERVFGSGTNLDSARFRFLLSEKLCIAPSSCHGWIIGEHGDSSVPVWSGVNVAGVGLTEVSKALSSKLSVESWEADLHRQVVDSAYEIIKKKGYTCWGIGLSVARIAKGIMANARNVYALSTNVKGMHGITDDVYLSLPCVVGMNGVTHIIKQNLSKDEVEKLHKSWKTLFEVQNQIKL</sequence>
<evidence type="ECO:0000256" key="4">
    <source>
        <dbReference type="ARBA" id="ARBA00023002"/>
    </source>
</evidence>
<evidence type="ECO:0000256" key="2">
    <source>
        <dbReference type="ARBA" id="ARBA00006054"/>
    </source>
</evidence>
<dbReference type="EC" id="1.1.1.27" evidence="3 7"/>
<dbReference type="UniPathway" id="UPA00554">
    <property type="reaction ID" value="UER00611"/>
</dbReference>
<dbReference type="PRINTS" id="PR00086">
    <property type="entry name" value="LLDHDRGNASE"/>
</dbReference>
<comment type="caution">
    <text evidence="11">The sequence shown here is derived from an EMBL/GenBank/DDBJ whole genome shotgun (WGS) entry which is preliminary data.</text>
</comment>
<comment type="catalytic activity">
    <reaction evidence="6 7">
        <text>(S)-lactate + NAD(+) = pyruvate + NADH + H(+)</text>
        <dbReference type="Rhea" id="RHEA:23444"/>
        <dbReference type="ChEBI" id="CHEBI:15361"/>
        <dbReference type="ChEBI" id="CHEBI:15378"/>
        <dbReference type="ChEBI" id="CHEBI:16651"/>
        <dbReference type="ChEBI" id="CHEBI:57540"/>
        <dbReference type="ChEBI" id="CHEBI:57945"/>
        <dbReference type="EC" id="1.1.1.27"/>
    </reaction>
</comment>
<dbReference type="InterPro" id="IPR015955">
    <property type="entry name" value="Lactate_DH/Glyco_Ohase_4_C"/>
</dbReference>
<proteinExistence type="inferred from homology"/>
<dbReference type="STRING" id="53326.A0A016RXR0"/>
<organism evidence="11 12">
    <name type="scientific">Ancylostoma ceylanicum</name>
    <dbReference type="NCBI Taxonomy" id="53326"/>
    <lineage>
        <taxon>Eukaryota</taxon>
        <taxon>Metazoa</taxon>
        <taxon>Ecdysozoa</taxon>
        <taxon>Nematoda</taxon>
        <taxon>Chromadorea</taxon>
        <taxon>Rhabditida</taxon>
        <taxon>Rhabditina</taxon>
        <taxon>Rhabditomorpha</taxon>
        <taxon>Strongyloidea</taxon>
        <taxon>Ancylostomatidae</taxon>
        <taxon>Ancylostomatinae</taxon>
        <taxon>Ancylostoma</taxon>
    </lineage>
</organism>
<comment type="pathway">
    <text evidence="1 7">Fermentation; pyruvate fermentation to lactate; (S)-lactate from pyruvate: step 1/1.</text>
</comment>
<dbReference type="GO" id="GO:0005737">
    <property type="term" value="C:cytoplasm"/>
    <property type="evidence" value="ECO:0007669"/>
    <property type="project" value="InterPro"/>
</dbReference>
<evidence type="ECO:0000256" key="5">
    <source>
        <dbReference type="ARBA" id="ARBA00023027"/>
    </source>
</evidence>
<dbReference type="Pfam" id="PF00056">
    <property type="entry name" value="Ldh_1_N"/>
    <property type="match status" value="1"/>
</dbReference>
<evidence type="ECO:0000256" key="3">
    <source>
        <dbReference type="ARBA" id="ARBA00012967"/>
    </source>
</evidence>
<gene>
    <name evidence="11" type="primary">Acey_s0348.g3175</name>
    <name evidence="11" type="ORF">Y032_0348g3175</name>
</gene>
<dbReference type="PROSITE" id="PS00064">
    <property type="entry name" value="L_LDH"/>
    <property type="match status" value="1"/>
</dbReference>
<dbReference type="InterPro" id="IPR001557">
    <property type="entry name" value="L-lactate/malate_DH"/>
</dbReference>
<dbReference type="InterPro" id="IPR011304">
    <property type="entry name" value="L-lactate_DH"/>
</dbReference>
<evidence type="ECO:0000256" key="6">
    <source>
        <dbReference type="ARBA" id="ARBA00049258"/>
    </source>
</evidence>
<evidence type="ECO:0000259" key="10">
    <source>
        <dbReference type="Pfam" id="PF02866"/>
    </source>
</evidence>
<dbReference type="EMBL" id="JARK01001684">
    <property type="protein sequence ID" value="EYB82882.1"/>
    <property type="molecule type" value="Genomic_DNA"/>
</dbReference>
<name>A0A016RXR0_9BILA</name>